<reference evidence="1" key="1">
    <citation type="submission" date="2021-02" db="EMBL/GenBank/DDBJ databases">
        <authorList>
            <person name="Steward A R."/>
        </authorList>
    </citation>
    <scope>NUCLEOTIDE SEQUENCE</scope>
</reference>
<gene>
    <name evidence="1" type="ORF">PMACD_LOCUS398</name>
</gene>
<evidence type="ECO:0000313" key="2">
    <source>
        <dbReference type="Proteomes" id="UP000663880"/>
    </source>
</evidence>
<dbReference type="OrthoDB" id="26899at2759"/>
<evidence type="ECO:0000313" key="1">
    <source>
        <dbReference type="EMBL" id="CAF4746698.1"/>
    </source>
</evidence>
<organism evidence="1 2">
    <name type="scientific">Pieris macdunnoughi</name>
    <dbReference type="NCBI Taxonomy" id="345717"/>
    <lineage>
        <taxon>Eukaryota</taxon>
        <taxon>Metazoa</taxon>
        <taxon>Ecdysozoa</taxon>
        <taxon>Arthropoda</taxon>
        <taxon>Hexapoda</taxon>
        <taxon>Insecta</taxon>
        <taxon>Pterygota</taxon>
        <taxon>Neoptera</taxon>
        <taxon>Endopterygota</taxon>
        <taxon>Lepidoptera</taxon>
        <taxon>Glossata</taxon>
        <taxon>Ditrysia</taxon>
        <taxon>Papilionoidea</taxon>
        <taxon>Pieridae</taxon>
        <taxon>Pierinae</taxon>
        <taxon>Pieris</taxon>
    </lineage>
</organism>
<dbReference type="EMBL" id="CAJOBZ010000001">
    <property type="protein sequence ID" value="CAF4746698.1"/>
    <property type="molecule type" value="Genomic_DNA"/>
</dbReference>
<keyword evidence="2" id="KW-1185">Reference proteome</keyword>
<dbReference type="AlphaFoldDB" id="A0A821L7F7"/>
<protein>
    <submittedName>
        <fullName evidence="1">Uncharacterized protein</fullName>
    </submittedName>
</protein>
<dbReference type="Proteomes" id="UP000663880">
    <property type="component" value="Unassembled WGS sequence"/>
</dbReference>
<name>A0A821L7F7_9NEOP</name>
<accession>A0A821L7F7</accession>
<sequence length="93" mass="10598">MGDPNLTDLRKQCLSSLYSCTENISKYLDVEKSSEYEKMKLYVKEYCMMEAQEDVAAQALEKAKGEIDSSNVDSLDTNFESNLCIMAKKQFNC</sequence>
<comment type="caution">
    <text evidence="1">The sequence shown here is derived from an EMBL/GenBank/DDBJ whole genome shotgun (WGS) entry which is preliminary data.</text>
</comment>
<proteinExistence type="predicted"/>